<comment type="caution">
    <text evidence="1">The sequence shown here is derived from an EMBL/GenBank/DDBJ whole genome shotgun (WGS) entry which is preliminary data.</text>
</comment>
<protein>
    <submittedName>
        <fullName evidence="1">Uncharacterized protein</fullName>
    </submittedName>
</protein>
<organism evidence="1 2">
    <name type="scientific">Chara braunii</name>
    <name type="common">Braun's stonewort</name>
    <dbReference type="NCBI Taxonomy" id="69332"/>
    <lineage>
        <taxon>Eukaryota</taxon>
        <taxon>Viridiplantae</taxon>
        <taxon>Streptophyta</taxon>
        <taxon>Charophyceae</taxon>
        <taxon>Charales</taxon>
        <taxon>Characeae</taxon>
        <taxon>Chara</taxon>
    </lineage>
</organism>
<name>A0A388JK68_CHABU</name>
<proteinExistence type="predicted"/>
<sequence>MAQSLFVVGNCSAAIAAASAHICAASRTCAADRVNSLPSLSLGASKFAAGGLTYRSPSLVFLRNACNASVAHSSRAFESSTVRAAK</sequence>
<dbReference type="AlphaFoldDB" id="A0A388JK68"/>
<keyword evidence="2" id="KW-1185">Reference proteome</keyword>
<reference evidence="1 2" key="1">
    <citation type="journal article" date="2018" name="Cell">
        <title>The Chara Genome: Secondary Complexity and Implications for Plant Terrestrialization.</title>
        <authorList>
            <person name="Nishiyama T."/>
            <person name="Sakayama H."/>
            <person name="Vries J.D."/>
            <person name="Buschmann H."/>
            <person name="Saint-Marcoux D."/>
            <person name="Ullrich K.K."/>
            <person name="Haas F.B."/>
            <person name="Vanderstraeten L."/>
            <person name="Becker D."/>
            <person name="Lang D."/>
            <person name="Vosolsobe S."/>
            <person name="Rombauts S."/>
            <person name="Wilhelmsson P.K.I."/>
            <person name="Janitza P."/>
            <person name="Kern R."/>
            <person name="Heyl A."/>
            <person name="Rumpler F."/>
            <person name="Villalobos L.I.A.C."/>
            <person name="Clay J.M."/>
            <person name="Skokan R."/>
            <person name="Toyoda A."/>
            <person name="Suzuki Y."/>
            <person name="Kagoshima H."/>
            <person name="Schijlen E."/>
            <person name="Tajeshwar N."/>
            <person name="Catarino B."/>
            <person name="Hetherington A.J."/>
            <person name="Saltykova A."/>
            <person name="Bonnot C."/>
            <person name="Breuninger H."/>
            <person name="Symeonidi A."/>
            <person name="Radhakrishnan G.V."/>
            <person name="Van Nieuwerburgh F."/>
            <person name="Deforce D."/>
            <person name="Chang C."/>
            <person name="Karol K.G."/>
            <person name="Hedrich R."/>
            <person name="Ulvskov P."/>
            <person name="Glockner G."/>
            <person name="Delwiche C.F."/>
            <person name="Petrasek J."/>
            <person name="Van de Peer Y."/>
            <person name="Friml J."/>
            <person name="Beilby M."/>
            <person name="Dolan L."/>
            <person name="Kohara Y."/>
            <person name="Sugano S."/>
            <person name="Fujiyama A."/>
            <person name="Delaux P.-M."/>
            <person name="Quint M."/>
            <person name="TheiBen G."/>
            <person name="Hagemann M."/>
            <person name="Harholt J."/>
            <person name="Dunand C."/>
            <person name="Zachgo S."/>
            <person name="Langdale J."/>
            <person name="Maumus F."/>
            <person name="Straeten D.V.D."/>
            <person name="Gould S.B."/>
            <person name="Rensing S.A."/>
        </authorList>
    </citation>
    <scope>NUCLEOTIDE SEQUENCE [LARGE SCALE GENOMIC DNA]</scope>
    <source>
        <strain evidence="1 2">S276</strain>
    </source>
</reference>
<evidence type="ECO:0000313" key="2">
    <source>
        <dbReference type="Proteomes" id="UP000265515"/>
    </source>
</evidence>
<dbReference type="EMBL" id="BFEA01003224">
    <property type="protein sequence ID" value="GBG43926.1"/>
    <property type="molecule type" value="Genomic_DNA"/>
</dbReference>
<gene>
    <name evidence="1" type="ORF">CBR_g77481</name>
</gene>
<accession>A0A388JK68</accession>
<feature type="non-terminal residue" evidence="1">
    <location>
        <position position="86"/>
    </location>
</feature>
<evidence type="ECO:0000313" key="1">
    <source>
        <dbReference type="EMBL" id="GBG43926.1"/>
    </source>
</evidence>
<dbReference type="Proteomes" id="UP000265515">
    <property type="component" value="Unassembled WGS sequence"/>
</dbReference>
<dbReference type="Gramene" id="GBG43926">
    <property type="protein sequence ID" value="GBG43926"/>
    <property type="gene ID" value="CBR_g77481"/>
</dbReference>